<gene>
    <name evidence="2" type="ORF">SASPL_154619</name>
</gene>
<comment type="caution">
    <text evidence="2">The sequence shown here is derived from an EMBL/GenBank/DDBJ whole genome shotgun (WGS) entry which is preliminary data.</text>
</comment>
<feature type="coiled-coil region" evidence="1">
    <location>
        <begin position="723"/>
        <end position="803"/>
    </location>
</feature>
<evidence type="ECO:0000313" key="3">
    <source>
        <dbReference type="Proteomes" id="UP000298416"/>
    </source>
</evidence>
<dbReference type="Proteomes" id="UP000298416">
    <property type="component" value="Unassembled WGS sequence"/>
</dbReference>
<dbReference type="AlphaFoldDB" id="A0A8X8W0V2"/>
<organism evidence="2">
    <name type="scientific">Salvia splendens</name>
    <name type="common">Scarlet sage</name>
    <dbReference type="NCBI Taxonomy" id="180675"/>
    <lineage>
        <taxon>Eukaryota</taxon>
        <taxon>Viridiplantae</taxon>
        <taxon>Streptophyta</taxon>
        <taxon>Embryophyta</taxon>
        <taxon>Tracheophyta</taxon>
        <taxon>Spermatophyta</taxon>
        <taxon>Magnoliopsida</taxon>
        <taxon>eudicotyledons</taxon>
        <taxon>Gunneridae</taxon>
        <taxon>Pentapetalae</taxon>
        <taxon>asterids</taxon>
        <taxon>lamiids</taxon>
        <taxon>Lamiales</taxon>
        <taxon>Lamiaceae</taxon>
        <taxon>Nepetoideae</taxon>
        <taxon>Mentheae</taxon>
        <taxon>Salviinae</taxon>
        <taxon>Salvia</taxon>
        <taxon>Salvia subgen. Calosphace</taxon>
        <taxon>core Calosphace</taxon>
    </lineage>
</organism>
<evidence type="ECO:0000256" key="1">
    <source>
        <dbReference type="SAM" id="Coils"/>
    </source>
</evidence>
<feature type="coiled-coil region" evidence="1">
    <location>
        <begin position="396"/>
        <end position="426"/>
    </location>
</feature>
<evidence type="ECO:0000313" key="2">
    <source>
        <dbReference type="EMBL" id="KAG6385741.1"/>
    </source>
</evidence>
<sequence>MEAVYEELDDAKAELEKLREQYRVKVELAETLMRFNNDQVSKNKEASSKLEKLAEELNEKEGEIATAKQVYDELKTNLAEKESIIRRVTSAHDKLRVDCNEKLHKLEEENKALASALDDSNGKNFNQEQQISALKQEVEGVKRLLNVSQKKSAESESRTVTSKDVGVREDAFFKLEEEKKKLENQLKWKKEQFVHLEEAHDKLRKNFKMREKEWEKERAELVHGISSLEEKLESQTRISQDLQKRLEMCNSALAHAESKRKVMEVQLLESKTSLDNVCAEYDEAKLNFDNLATQRDQEIATLRSSLGTKDILYKEMEYQFRKLEQEKQELLVSLKDHQEAQIRESSFSSASKLQNKLKSLEQVHKGCSTNLKAKESEWHSQMEKLSQELDYFKSEVESKDSSLNELNKELEACESLTMKLELLNQETSLMLLVLKSEFSEAQFRLADDHSCMNLKNKQVQENVCELMQQLEQKKAALISVQEDLEDERQKVVILSKKVQALEELQFPLQKEVDRLKEMLKESTSSRLQSEEQMLLIQADLTRVREALERADDELYEKFREANEIEFELRMWKSVAEQLEANLKQNHQMRKEVEASLLAQTEMELNLKQEKQSLSHQLEEKEREIDDLQQQLVMKATIAETSSWNAEEDSLPQVDVRKSLHQLVEEKDQRISDLQQLVASLEHEFDSSSISFSSRLSQMQREMNVLRESWEKIKADGVLKEIEIQEKNIMITELENDFHSLTKRVQQDKIEDEVQKQELEIRRCELDSKISTSEKTIKILSSENQKLVDTIGSLSEKMNKLTAEDLQLMERLGSIVKSLPGDEEQENINIISPPMKKVEAICEGRSPLRAIVYN</sequence>
<dbReference type="PANTHER" id="PTHR45287">
    <property type="entry name" value="OS03G0691500 PROTEIN"/>
    <property type="match status" value="1"/>
</dbReference>
<keyword evidence="3" id="KW-1185">Reference proteome</keyword>
<proteinExistence type="predicted"/>
<feature type="coiled-coil region" evidence="1">
    <location>
        <begin position="313"/>
        <end position="340"/>
    </location>
</feature>
<name>A0A8X8W0V2_SALSN</name>
<feature type="coiled-coil region" evidence="1">
    <location>
        <begin position="225"/>
        <end position="259"/>
    </location>
</feature>
<feature type="coiled-coil region" evidence="1">
    <location>
        <begin position="561"/>
        <end position="637"/>
    </location>
</feature>
<protein>
    <submittedName>
        <fullName evidence="2">Uncharacterized protein</fullName>
    </submittedName>
</protein>
<feature type="coiled-coil region" evidence="1">
    <location>
        <begin position="1"/>
        <end position="199"/>
    </location>
</feature>
<reference evidence="2" key="1">
    <citation type="submission" date="2018-01" db="EMBL/GenBank/DDBJ databases">
        <authorList>
            <person name="Mao J.F."/>
        </authorList>
    </citation>
    <scope>NUCLEOTIDE SEQUENCE</scope>
    <source>
        <strain evidence="2">Huo1</strain>
        <tissue evidence="2">Leaf</tissue>
    </source>
</reference>
<dbReference type="EMBL" id="PNBA02000022">
    <property type="protein sequence ID" value="KAG6385741.1"/>
    <property type="molecule type" value="Genomic_DNA"/>
</dbReference>
<feature type="coiled-coil region" evidence="1">
    <location>
        <begin position="467"/>
        <end position="504"/>
    </location>
</feature>
<dbReference type="InterPro" id="IPR040262">
    <property type="entry name" value="At4g38062-like"/>
</dbReference>
<dbReference type="PANTHER" id="PTHR45287:SF4">
    <property type="entry name" value="OS03G0691500 PROTEIN"/>
    <property type="match status" value="1"/>
</dbReference>
<dbReference type="OrthoDB" id="685795at2759"/>
<accession>A0A8X8W0V2</accession>
<keyword evidence="1" id="KW-0175">Coiled coil</keyword>
<reference evidence="2" key="2">
    <citation type="submission" date="2020-08" db="EMBL/GenBank/DDBJ databases">
        <title>Plant Genome Project.</title>
        <authorList>
            <person name="Zhang R.-G."/>
        </authorList>
    </citation>
    <scope>NUCLEOTIDE SEQUENCE</scope>
    <source>
        <strain evidence="2">Huo1</strain>
        <tissue evidence="2">Leaf</tissue>
    </source>
</reference>